<dbReference type="PANTHER" id="PTHR30069">
    <property type="entry name" value="TONB-DEPENDENT OUTER MEMBRANE RECEPTOR"/>
    <property type="match status" value="1"/>
</dbReference>
<comment type="subcellular location">
    <subcellularLocation>
        <location evidence="1 10">Cell outer membrane</location>
        <topology evidence="1 10">Multi-pass membrane protein</topology>
    </subcellularLocation>
</comment>
<evidence type="ECO:0000256" key="4">
    <source>
        <dbReference type="ARBA" id="ARBA00022452"/>
    </source>
</evidence>
<dbReference type="Gene3D" id="2.40.170.20">
    <property type="entry name" value="TonB-dependent receptor, beta-barrel domain"/>
    <property type="match status" value="1"/>
</dbReference>
<evidence type="ECO:0000313" key="16">
    <source>
        <dbReference type="Proteomes" id="UP000502260"/>
    </source>
</evidence>
<evidence type="ECO:0000256" key="7">
    <source>
        <dbReference type="ARBA" id="ARBA00023136"/>
    </source>
</evidence>
<dbReference type="PANTHER" id="PTHR30069:SF27">
    <property type="entry name" value="BLL4766 PROTEIN"/>
    <property type="match status" value="1"/>
</dbReference>
<evidence type="ECO:0000256" key="2">
    <source>
        <dbReference type="ARBA" id="ARBA00009810"/>
    </source>
</evidence>
<dbReference type="GO" id="GO:0009279">
    <property type="term" value="C:cell outer membrane"/>
    <property type="evidence" value="ECO:0007669"/>
    <property type="project" value="UniProtKB-SubCell"/>
</dbReference>
<evidence type="ECO:0000256" key="3">
    <source>
        <dbReference type="ARBA" id="ARBA00022448"/>
    </source>
</evidence>
<keyword evidence="7 10" id="KW-0472">Membrane</keyword>
<keyword evidence="12" id="KW-0732">Signal</keyword>
<keyword evidence="8" id="KW-0675">Receptor</keyword>
<accession>A0A6F8V9M4</accession>
<reference evidence="16" key="1">
    <citation type="submission" date="2020-03" db="EMBL/GenBank/DDBJ databases">
        <title>Complete genome sequence of sulfur-oxidizing bacterium skT11.</title>
        <authorList>
            <person name="Kanda M."/>
            <person name="Kojima H."/>
            <person name="Fukui M."/>
        </authorList>
    </citation>
    <scope>NUCLEOTIDE SEQUENCE [LARGE SCALE GENOMIC DNA]</scope>
    <source>
        <strain evidence="16">skT11</strain>
    </source>
</reference>
<keyword evidence="16" id="KW-1185">Reference proteome</keyword>
<dbReference type="InterPro" id="IPR012910">
    <property type="entry name" value="Plug_dom"/>
</dbReference>
<dbReference type="GO" id="GO:0044718">
    <property type="term" value="P:siderophore transmembrane transport"/>
    <property type="evidence" value="ECO:0007669"/>
    <property type="project" value="TreeGrafter"/>
</dbReference>
<dbReference type="KEGG" id="slac:SKTS_14290"/>
<dbReference type="SUPFAM" id="SSF56935">
    <property type="entry name" value="Porins"/>
    <property type="match status" value="1"/>
</dbReference>
<evidence type="ECO:0000256" key="6">
    <source>
        <dbReference type="ARBA" id="ARBA00023077"/>
    </source>
</evidence>
<dbReference type="PROSITE" id="PS52016">
    <property type="entry name" value="TONB_DEPENDENT_REC_3"/>
    <property type="match status" value="1"/>
</dbReference>
<protein>
    <recommendedName>
        <fullName evidence="17">TonB-dependent receptor</fullName>
    </recommendedName>
</protein>
<keyword evidence="3 10" id="KW-0813">Transport</keyword>
<dbReference type="Gene3D" id="2.170.130.10">
    <property type="entry name" value="TonB-dependent receptor, plug domain"/>
    <property type="match status" value="1"/>
</dbReference>
<dbReference type="GO" id="GO:0015344">
    <property type="term" value="F:siderophore uptake transmembrane transporter activity"/>
    <property type="evidence" value="ECO:0007669"/>
    <property type="project" value="TreeGrafter"/>
</dbReference>
<evidence type="ECO:0008006" key="17">
    <source>
        <dbReference type="Google" id="ProtNLM"/>
    </source>
</evidence>
<feature type="domain" description="TonB-dependent receptor-like beta-barrel" evidence="13">
    <location>
        <begin position="240"/>
        <end position="621"/>
    </location>
</feature>
<dbReference type="RefSeq" id="WP_173062456.1">
    <property type="nucleotide sequence ID" value="NZ_AP022853.1"/>
</dbReference>
<evidence type="ECO:0000256" key="12">
    <source>
        <dbReference type="SAM" id="SignalP"/>
    </source>
</evidence>
<dbReference type="Pfam" id="PF00593">
    <property type="entry name" value="TonB_dep_Rec_b-barrel"/>
    <property type="match status" value="1"/>
</dbReference>
<keyword evidence="9 10" id="KW-0998">Cell outer membrane</keyword>
<keyword evidence="6 11" id="KW-0798">TonB box</keyword>
<sequence length="662" mass="74159">MARKLALLCLPLWAVPPAFAQEITDESLFVDNALPMVLTASRMTQSPLDAPAPVTIIDREMIRASGFTEVQDLMRLVPGFMVADWPSGPPMVVNNGLGDANSRRLQVLLDGRSVYNPFNGTVDWSSLPIRVDDIERIEVVRGPNPATYGANSFQGVVNIITLSPRQEHGKSVMLSSGTGGTREAALRAGNAEGPLEWRLSLSRREAVNYRDLGVDNYNLGESIQRDVLNGQIAYQLNSRDELRFQVGMTRSDDTTGAIIDTSNPPHPRTGQNNFFQAAWRRSTAADEEMSLQYYHFDSQAREPYLVDATVPVNLDVNMRRDDLEFQQTHPLASNLRSVWGAGVRQDKVSSDHYLAGEGEVGGTQWQVFGNLAWQAAPKWLINAGGMVEKHYFTDTLFSPRLAANYSFLPSHVLRASTGRGYRAPTAFEELSREEYVYNGAVVETGYWGQHLKPEQVDFREIGYVGYFQEMGLRVDARLFWNDYQNYIDDKTCRFAPTPDQFPCSTPAPANYTGSGKAFQFINSGNISVEGREIQLDWRNPLVGRMVLGYAHTHIGAERRVDQDVPKSAPVDSISLLWLRNLPGRFAASVGFYALTPMMWLNDGDKQPAYHRTDIRLAKQFGKRESGNEVALTLQNTGGNYAEFRTNDYVVERRSFVTLRLGW</sequence>
<evidence type="ECO:0000256" key="8">
    <source>
        <dbReference type="ARBA" id="ARBA00023170"/>
    </source>
</evidence>
<name>A0A6F8V9M4_9PROT</name>
<feature type="chain" id="PRO_5026091058" description="TonB-dependent receptor" evidence="12">
    <location>
        <begin position="21"/>
        <end position="662"/>
    </location>
</feature>
<dbReference type="InterPro" id="IPR036942">
    <property type="entry name" value="Beta-barrel_TonB_sf"/>
</dbReference>
<gene>
    <name evidence="15" type="ORF">SKTS_14290</name>
</gene>
<dbReference type="EMBL" id="AP022853">
    <property type="protein sequence ID" value="BCB26543.1"/>
    <property type="molecule type" value="Genomic_DNA"/>
</dbReference>
<evidence type="ECO:0000259" key="13">
    <source>
        <dbReference type="Pfam" id="PF00593"/>
    </source>
</evidence>
<evidence type="ECO:0000313" key="15">
    <source>
        <dbReference type="EMBL" id="BCB26543.1"/>
    </source>
</evidence>
<dbReference type="InterPro" id="IPR000531">
    <property type="entry name" value="Beta-barrel_TonB"/>
</dbReference>
<feature type="signal peptide" evidence="12">
    <location>
        <begin position="1"/>
        <end position="20"/>
    </location>
</feature>
<proteinExistence type="inferred from homology"/>
<dbReference type="InterPro" id="IPR039426">
    <property type="entry name" value="TonB-dep_rcpt-like"/>
</dbReference>
<evidence type="ECO:0000256" key="9">
    <source>
        <dbReference type="ARBA" id="ARBA00023237"/>
    </source>
</evidence>
<dbReference type="Proteomes" id="UP000502260">
    <property type="component" value="Chromosome"/>
</dbReference>
<dbReference type="AlphaFoldDB" id="A0A6F8V9M4"/>
<evidence type="ECO:0000259" key="14">
    <source>
        <dbReference type="Pfam" id="PF07715"/>
    </source>
</evidence>
<organism evidence="15 16">
    <name type="scientific">Sulfurimicrobium lacus</name>
    <dbReference type="NCBI Taxonomy" id="2715678"/>
    <lineage>
        <taxon>Bacteria</taxon>
        <taxon>Pseudomonadati</taxon>
        <taxon>Pseudomonadota</taxon>
        <taxon>Betaproteobacteria</taxon>
        <taxon>Nitrosomonadales</taxon>
        <taxon>Sulfuricellaceae</taxon>
        <taxon>Sulfurimicrobium</taxon>
    </lineage>
</organism>
<evidence type="ECO:0000256" key="5">
    <source>
        <dbReference type="ARBA" id="ARBA00022692"/>
    </source>
</evidence>
<evidence type="ECO:0000256" key="11">
    <source>
        <dbReference type="RuleBase" id="RU003357"/>
    </source>
</evidence>
<comment type="similarity">
    <text evidence="2 10 11">Belongs to the TonB-dependent receptor family.</text>
</comment>
<evidence type="ECO:0000256" key="10">
    <source>
        <dbReference type="PROSITE-ProRule" id="PRU01360"/>
    </source>
</evidence>
<keyword evidence="5 10" id="KW-0812">Transmembrane</keyword>
<evidence type="ECO:0000256" key="1">
    <source>
        <dbReference type="ARBA" id="ARBA00004571"/>
    </source>
</evidence>
<dbReference type="InterPro" id="IPR037066">
    <property type="entry name" value="Plug_dom_sf"/>
</dbReference>
<feature type="domain" description="TonB-dependent receptor plug" evidence="14">
    <location>
        <begin position="48"/>
        <end position="156"/>
    </location>
</feature>
<dbReference type="Pfam" id="PF07715">
    <property type="entry name" value="Plug"/>
    <property type="match status" value="1"/>
</dbReference>
<keyword evidence="4 10" id="KW-1134">Transmembrane beta strand</keyword>